<dbReference type="Gene3D" id="2.40.160.210">
    <property type="entry name" value="Acyl-CoA thioesterase, double hotdog domain"/>
    <property type="match status" value="1"/>
</dbReference>
<evidence type="ECO:0000313" key="3">
    <source>
        <dbReference type="EMBL" id="PXV69492.1"/>
    </source>
</evidence>
<feature type="domain" description="Acyl-CoA thioesterase-like C-terminal" evidence="2">
    <location>
        <begin position="132"/>
        <end position="261"/>
    </location>
</feature>
<accession>A0A318EBL3</accession>
<evidence type="ECO:0000259" key="2">
    <source>
        <dbReference type="Pfam" id="PF20789"/>
    </source>
</evidence>
<sequence length="263" mass="28709">MIYSDLLAGLQRTDAGWSIALGDDWLQGRTAFGGLQSSMCVRALRDLVPPDLPLRTLQTTFIAPVPAGTVHLRAQVLRTGGSTVHAEARIVDGDQTLCLVVAVFGRNRSSAVSVAATPVDPGEAADPKREFPYIEGVTPAFTRHFVMRWTRGGFPFQGSAEPYTRIHVRHREPQPMDETHLIALADTVPSPGLSILRKPVMASSMTWTLELFDQRTDFAAEAFWRMDTEVTAGADGYLGQSAQMWTPDGRLAALSRQSVVVFG</sequence>
<keyword evidence="4" id="KW-1185">Reference proteome</keyword>
<dbReference type="RefSeq" id="WP_110264433.1">
    <property type="nucleotide sequence ID" value="NZ_CAKZQT010000021.1"/>
</dbReference>
<proteinExistence type="predicted"/>
<name>A0A318EBL3_9GAMM</name>
<dbReference type="Pfam" id="PF13622">
    <property type="entry name" value="4HBT_3"/>
    <property type="match status" value="1"/>
</dbReference>
<organism evidence="3 4">
    <name type="scientific">Sinimarinibacterium flocculans</name>
    <dbReference type="NCBI Taxonomy" id="985250"/>
    <lineage>
        <taxon>Bacteria</taxon>
        <taxon>Pseudomonadati</taxon>
        <taxon>Pseudomonadota</taxon>
        <taxon>Gammaproteobacteria</taxon>
        <taxon>Nevskiales</taxon>
        <taxon>Nevskiaceae</taxon>
        <taxon>Sinimarinibacterium</taxon>
    </lineage>
</organism>
<dbReference type="InterPro" id="IPR042171">
    <property type="entry name" value="Acyl-CoA_hotdog"/>
</dbReference>
<dbReference type="InterPro" id="IPR049449">
    <property type="entry name" value="TesB_ACOT8-like_N"/>
</dbReference>
<dbReference type="EMBL" id="QICN01000003">
    <property type="protein sequence ID" value="PXV69492.1"/>
    <property type="molecule type" value="Genomic_DNA"/>
</dbReference>
<evidence type="ECO:0000259" key="1">
    <source>
        <dbReference type="Pfam" id="PF13622"/>
    </source>
</evidence>
<dbReference type="SUPFAM" id="SSF54637">
    <property type="entry name" value="Thioesterase/thiol ester dehydrase-isomerase"/>
    <property type="match status" value="2"/>
</dbReference>
<dbReference type="Proteomes" id="UP000248330">
    <property type="component" value="Unassembled WGS sequence"/>
</dbReference>
<dbReference type="InterPro" id="IPR029069">
    <property type="entry name" value="HotDog_dom_sf"/>
</dbReference>
<comment type="caution">
    <text evidence="3">The sequence shown here is derived from an EMBL/GenBank/DDBJ whole genome shotgun (WGS) entry which is preliminary data.</text>
</comment>
<dbReference type="Pfam" id="PF20789">
    <property type="entry name" value="4HBT_3C"/>
    <property type="match status" value="1"/>
</dbReference>
<reference evidence="3 4" key="1">
    <citation type="submission" date="2018-04" db="EMBL/GenBank/DDBJ databases">
        <title>Genomic Encyclopedia of Type Strains, Phase IV (KMG-IV): sequencing the most valuable type-strain genomes for metagenomic binning, comparative biology and taxonomic classification.</title>
        <authorList>
            <person name="Goeker M."/>
        </authorList>
    </citation>
    <scope>NUCLEOTIDE SEQUENCE [LARGE SCALE GENOMIC DNA]</scope>
    <source>
        <strain evidence="3 4">DSM 104150</strain>
    </source>
</reference>
<dbReference type="InterPro" id="IPR049450">
    <property type="entry name" value="ACOT8-like_C"/>
</dbReference>
<dbReference type="AlphaFoldDB" id="A0A318EBL3"/>
<gene>
    <name evidence="3" type="ORF">C8D93_10365</name>
</gene>
<protein>
    <submittedName>
        <fullName evidence="3">Acyl-CoA thioesterase</fullName>
    </submittedName>
</protein>
<feature type="domain" description="Acyl-CoA thioesterase-like N-terminal HotDog" evidence="1">
    <location>
        <begin position="23"/>
        <end position="104"/>
    </location>
</feature>
<evidence type="ECO:0000313" key="4">
    <source>
        <dbReference type="Proteomes" id="UP000248330"/>
    </source>
</evidence>
<dbReference type="OrthoDB" id="7059210at2"/>